<dbReference type="InterPro" id="IPR010044">
    <property type="entry name" value="MTAP"/>
</dbReference>
<dbReference type="EC" id="2.4.2.44" evidence="4"/>
<protein>
    <submittedName>
        <fullName evidence="4">S-methyl-5'-thioinosine phosphorylase</fullName>
        <ecNumber evidence="4">2.4.2.44</ecNumber>
    </submittedName>
</protein>
<evidence type="ECO:0000313" key="6">
    <source>
        <dbReference type="Proteomes" id="UP000051494"/>
    </source>
</evidence>
<evidence type="ECO:0000313" key="5">
    <source>
        <dbReference type="EMBL" id="MCS5708034.1"/>
    </source>
</evidence>
<dbReference type="RefSeq" id="WP_057625245.1">
    <property type="nucleotide sequence ID" value="NZ_LKHV02000001.1"/>
</dbReference>
<organism evidence="4">
    <name type="scientific">Candidatus Berkiella cookevillensis</name>
    <dbReference type="NCBI Taxonomy" id="437022"/>
    <lineage>
        <taxon>Bacteria</taxon>
        <taxon>Pseudomonadati</taxon>
        <taxon>Pseudomonadota</taxon>
        <taxon>Gammaproteobacteria</taxon>
        <taxon>Candidatus Berkiellales</taxon>
        <taxon>Candidatus Berkiellaceae</taxon>
        <taxon>Candidatus Berkiella</taxon>
    </lineage>
</organism>
<dbReference type="GO" id="GO:0009116">
    <property type="term" value="P:nucleoside metabolic process"/>
    <property type="evidence" value="ECO:0007669"/>
    <property type="project" value="InterPro"/>
</dbReference>
<keyword evidence="2 4" id="KW-0808">Transferase</keyword>
<dbReference type="AlphaFoldDB" id="A0A0Q9YL55"/>
<dbReference type="Pfam" id="PF01048">
    <property type="entry name" value="PNP_UDP_1"/>
    <property type="match status" value="1"/>
</dbReference>
<evidence type="ECO:0000259" key="3">
    <source>
        <dbReference type="Pfam" id="PF01048"/>
    </source>
</evidence>
<accession>A0A0Q9YL55</accession>
<dbReference type="InterPro" id="IPR035994">
    <property type="entry name" value="Nucleoside_phosphorylase_sf"/>
</dbReference>
<dbReference type="GO" id="GO:0019509">
    <property type="term" value="P:L-methionine salvage from methylthioadenosine"/>
    <property type="evidence" value="ECO:0007669"/>
    <property type="project" value="TreeGrafter"/>
</dbReference>
<name>A0A0Q9YL55_9GAMM</name>
<dbReference type="GO" id="GO:0017061">
    <property type="term" value="F:S-methyl-5-thioadenosine phosphorylase activity"/>
    <property type="evidence" value="ECO:0007669"/>
    <property type="project" value="InterPro"/>
</dbReference>
<dbReference type="Gene3D" id="3.40.50.1580">
    <property type="entry name" value="Nucleoside phosphorylase domain"/>
    <property type="match status" value="1"/>
</dbReference>
<evidence type="ECO:0000256" key="1">
    <source>
        <dbReference type="ARBA" id="ARBA00022676"/>
    </source>
</evidence>
<feature type="domain" description="Nucleoside phosphorylase" evidence="3">
    <location>
        <begin position="3"/>
        <end position="233"/>
    </location>
</feature>
<comment type="caution">
    <text evidence="4">The sequence shown here is derived from an EMBL/GenBank/DDBJ whole genome shotgun (WGS) entry which is preliminary data.</text>
</comment>
<keyword evidence="1 4" id="KW-0328">Glycosyltransferase</keyword>
<evidence type="ECO:0000313" key="4">
    <source>
        <dbReference type="EMBL" id="KRG17684.1"/>
    </source>
</evidence>
<dbReference type="InterPro" id="IPR000845">
    <property type="entry name" value="Nucleoside_phosphorylase_d"/>
</dbReference>
<dbReference type="STRING" id="437022.CC99x_02143"/>
<proteinExistence type="predicted"/>
<dbReference type="PANTHER" id="PTHR42679">
    <property type="entry name" value="S-METHYL-5'-THIOADENOSINE PHOSPHORYLASE"/>
    <property type="match status" value="1"/>
</dbReference>
<reference evidence="5" key="3">
    <citation type="submission" date="2021-06" db="EMBL/GenBank/DDBJ databases">
        <title>Genomic Description and Analysis of Intracellular Bacteria, Candidatus Berkiella cookevillensis and Candidatus Berkiella aquae.</title>
        <authorList>
            <person name="Kidane D.T."/>
            <person name="Mehari Y.T."/>
            <person name="Rice F.C."/>
            <person name="Arivett B.A."/>
            <person name="Farone A.L."/>
            <person name="Berk S.G."/>
            <person name="Farone M.B."/>
        </authorList>
    </citation>
    <scope>NUCLEOTIDE SEQUENCE</scope>
    <source>
        <strain evidence="5">CC99</strain>
    </source>
</reference>
<dbReference type="EMBL" id="LKHV01000013">
    <property type="protein sequence ID" value="KRG17684.1"/>
    <property type="molecule type" value="Genomic_DNA"/>
</dbReference>
<reference evidence="5" key="2">
    <citation type="journal article" date="2016" name="Genome Announc.">
        <title>Draft Genome Sequences of Two Novel Amoeba-Resistant Intranuclear Bacteria, 'Candidatus Berkiella cookevillensis' and 'Candidatus Berkiella aquae'.</title>
        <authorList>
            <person name="Mehari Y.T."/>
            <person name="Arivett B.A."/>
            <person name="Farone A.L."/>
            <person name="Gunderson J.H."/>
            <person name="Farone M.B."/>
        </authorList>
    </citation>
    <scope>NUCLEOTIDE SEQUENCE</scope>
    <source>
        <strain evidence="5">CC99</strain>
    </source>
</reference>
<dbReference type="Proteomes" id="UP000051494">
    <property type="component" value="Unassembled WGS sequence"/>
</dbReference>
<dbReference type="CDD" id="cd09010">
    <property type="entry name" value="MTAP_SsMTAPII_like_MTIP"/>
    <property type="match status" value="1"/>
</dbReference>
<reference evidence="4" key="1">
    <citation type="submission" date="2015-09" db="EMBL/GenBank/DDBJ databases">
        <title>Draft Genome Sequences of Two Novel Amoeba-resistant Intranuclear Bacteria, Candidatus Berkiella cookevillensis and Candidatus Berkiella aquae.</title>
        <authorList>
            <person name="Mehari Y.T."/>
            <person name="Arivett B.A."/>
            <person name="Farone A.L."/>
            <person name="Gunderson J.H."/>
            <person name="Farone M.B."/>
        </authorList>
    </citation>
    <scope>NUCLEOTIDE SEQUENCE [LARGE SCALE GENOMIC DNA]</scope>
    <source>
        <strain evidence="4">CC99</strain>
    </source>
</reference>
<keyword evidence="6" id="KW-1185">Reference proteome</keyword>
<dbReference type="OrthoDB" id="1523230at2"/>
<dbReference type="PANTHER" id="PTHR42679:SF2">
    <property type="entry name" value="S-METHYL-5'-THIOADENOSINE PHOSPHORYLASE"/>
    <property type="match status" value="1"/>
</dbReference>
<dbReference type="EMBL" id="LKHV02000001">
    <property type="protein sequence ID" value="MCS5708034.1"/>
    <property type="molecule type" value="Genomic_DNA"/>
</dbReference>
<dbReference type="SUPFAM" id="SSF53167">
    <property type="entry name" value="Purine and uridine phosphorylases"/>
    <property type="match status" value="1"/>
</dbReference>
<sequence length="243" mass="26933">MNKVAIIGGSRFITLENFAITHSTTVSTPYGEPSAPLNYGMLGGDKEVVFLPRRDTETPMAPHKINFRANIWALRDAGVQTIIATAAIAGITEQYNSGDLVLPDQLIDYTYGRDNTFFGEDHIAQVDFAEPYSEILRQKIIKKAHELDLELHQHATYGITQGPRFETIAEVKKLAQDGCHVVGMTGMPEAALARELDLDYILLGIIVRVAGKYNKTPEMEAKVLSCEKKLAYLIEQLILDPVT</sequence>
<evidence type="ECO:0000256" key="2">
    <source>
        <dbReference type="ARBA" id="ARBA00022679"/>
    </source>
</evidence>
<dbReference type="GO" id="GO:0005829">
    <property type="term" value="C:cytosol"/>
    <property type="evidence" value="ECO:0007669"/>
    <property type="project" value="TreeGrafter"/>
</dbReference>
<gene>
    <name evidence="5" type="ORF">CC99x_003860</name>
    <name evidence="4" type="ORF">CC99x_02143</name>
</gene>
<dbReference type="NCBIfam" id="NF006599">
    <property type="entry name" value="PRK09136.1"/>
    <property type="match status" value="1"/>
</dbReference>
<dbReference type="PATRIC" id="fig|1590042.3.peg.2192"/>